<reference evidence="5 6" key="1">
    <citation type="submission" date="2016-03" db="EMBL/GenBank/DDBJ databases">
        <title>Speciation and ecological success in dimly lit waters: horizontal gene transfer in a green sulfur bacteria bloom unveiled by metagenomic assembly.</title>
        <authorList>
            <person name="Llorens-Mares T."/>
            <person name="Liu Z."/>
            <person name="Allen L.Z."/>
            <person name="Rusch D.B."/>
            <person name="Craig M.T."/>
            <person name="Dupont C.L."/>
            <person name="Bryant D.A."/>
            <person name="Casamayor E.O."/>
        </authorList>
    </citation>
    <scope>NUCLEOTIDE SEQUENCE [LARGE SCALE GENOMIC DNA]</scope>
    <source>
        <strain evidence="5">CIII</strain>
    </source>
</reference>
<evidence type="ECO:0000259" key="4">
    <source>
        <dbReference type="PROSITE" id="PS50893"/>
    </source>
</evidence>
<dbReference type="GO" id="GO:0016887">
    <property type="term" value="F:ATP hydrolysis activity"/>
    <property type="evidence" value="ECO:0007669"/>
    <property type="project" value="InterPro"/>
</dbReference>
<gene>
    <name evidence="5" type="ORF">A3K90_03785</name>
</gene>
<dbReference type="Pfam" id="PF00005">
    <property type="entry name" value="ABC_tran"/>
    <property type="match status" value="1"/>
</dbReference>
<dbReference type="GO" id="GO:0043190">
    <property type="term" value="C:ATP-binding cassette (ABC) transporter complex"/>
    <property type="evidence" value="ECO:0007669"/>
    <property type="project" value="TreeGrafter"/>
</dbReference>
<dbReference type="InterPro" id="IPR003593">
    <property type="entry name" value="AAA+_ATPase"/>
</dbReference>
<dbReference type="PANTHER" id="PTHR43553">
    <property type="entry name" value="HEAVY METAL TRANSPORTER"/>
    <property type="match status" value="1"/>
</dbReference>
<proteinExistence type="predicted"/>
<dbReference type="SMART" id="SM00382">
    <property type="entry name" value="AAA"/>
    <property type="match status" value="1"/>
</dbReference>
<dbReference type="PANTHER" id="PTHR43553:SF3">
    <property type="entry name" value="ABC TRANSPORTER ATP-BINDING PROTEIN MODF"/>
    <property type="match status" value="1"/>
</dbReference>
<dbReference type="InterPro" id="IPR003439">
    <property type="entry name" value="ABC_transporter-like_ATP-bd"/>
</dbReference>
<keyword evidence="1" id="KW-0813">Transport</keyword>
<keyword evidence="2" id="KW-0547">Nucleotide-binding</keyword>
<name>A0A165LSV8_PELLU</name>
<dbReference type="GO" id="GO:0005524">
    <property type="term" value="F:ATP binding"/>
    <property type="evidence" value="ECO:0007669"/>
    <property type="project" value="UniProtKB-KW"/>
</dbReference>
<dbReference type="Proteomes" id="UP000076481">
    <property type="component" value="Unassembled WGS sequence"/>
</dbReference>
<dbReference type="GO" id="GO:0042626">
    <property type="term" value="F:ATPase-coupled transmembrane transporter activity"/>
    <property type="evidence" value="ECO:0007669"/>
    <property type="project" value="TreeGrafter"/>
</dbReference>
<dbReference type="InterPro" id="IPR050095">
    <property type="entry name" value="ECF_ABC_transporter_ATP-bd"/>
</dbReference>
<evidence type="ECO:0000256" key="1">
    <source>
        <dbReference type="ARBA" id="ARBA00022448"/>
    </source>
</evidence>
<evidence type="ECO:0000313" key="5">
    <source>
        <dbReference type="EMBL" id="KZK74385.1"/>
    </source>
</evidence>
<dbReference type="EMBL" id="LVWG01000027">
    <property type="protein sequence ID" value="KZK74385.1"/>
    <property type="molecule type" value="Genomic_DNA"/>
</dbReference>
<dbReference type="RefSeq" id="WP_303681435.1">
    <property type="nucleotide sequence ID" value="NZ_LVWG01000027.1"/>
</dbReference>
<evidence type="ECO:0000313" key="6">
    <source>
        <dbReference type="Proteomes" id="UP000076481"/>
    </source>
</evidence>
<protein>
    <submittedName>
        <fullName evidence="5">Molybdenum ABC transporter ATP-binding protein</fullName>
    </submittedName>
</protein>
<comment type="caution">
    <text evidence="5">The sequence shown here is derived from an EMBL/GenBank/DDBJ whole genome shotgun (WGS) entry which is preliminary data.</text>
</comment>
<dbReference type="InterPro" id="IPR027417">
    <property type="entry name" value="P-loop_NTPase"/>
</dbReference>
<dbReference type="AlphaFoldDB" id="A0A165LSV8"/>
<dbReference type="SUPFAM" id="SSF52540">
    <property type="entry name" value="P-loop containing nucleoside triphosphate hydrolases"/>
    <property type="match status" value="1"/>
</dbReference>
<evidence type="ECO:0000256" key="3">
    <source>
        <dbReference type="ARBA" id="ARBA00022840"/>
    </source>
</evidence>
<organism evidence="5 6">
    <name type="scientific">Pelodictyon luteolum</name>
    <dbReference type="NCBI Taxonomy" id="1100"/>
    <lineage>
        <taxon>Bacteria</taxon>
        <taxon>Pseudomonadati</taxon>
        <taxon>Chlorobiota</taxon>
        <taxon>Chlorobiia</taxon>
        <taxon>Chlorobiales</taxon>
        <taxon>Chlorobiaceae</taxon>
        <taxon>Chlorobium/Pelodictyon group</taxon>
        <taxon>Pelodictyon</taxon>
    </lineage>
</organism>
<dbReference type="PROSITE" id="PS50893">
    <property type="entry name" value="ABC_TRANSPORTER_2"/>
    <property type="match status" value="1"/>
</dbReference>
<dbReference type="Gene3D" id="3.40.50.300">
    <property type="entry name" value="P-loop containing nucleotide triphosphate hydrolases"/>
    <property type="match status" value="1"/>
</dbReference>
<accession>A0A165LSV8</accession>
<sequence length="262" mass="29303">MKELSIDIRSVTAYRGGRRVLSGFSFQQESGVHTAILGPNGSGKSTLLQLAACELYPVDMAESSLEVFGRRNWDVNLLRRRQGIISHDMQSHYLPGTRGLDVVLSGARASIGTWAHQEFSAEEMSRAEVLMKELGLGGLRERRFGDLSTGEQRRFILARALFLDPELLLFDEPTSGLDLNAAFHYLKTLRRLMQREKTVLLVTHHVHEIPPEIGRVVHMKDGRIVADGPKEAMLTAPLLSELFDVPLRVAAVEGWYQVFPGE</sequence>
<keyword evidence="3 5" id="KW-0067">ATP-binding</keyword>
<feature type="domain" description="ABC transporter" evidence="4">
    <location>
        <begin position="6"/>
        <end position="246"/>
    </location>
</feature>
<evidence type="ECO:0000256" key="2">
    <source>
        <dbReference type="ARBA" id="ARBA00022741"/>
    </source>
</evidence>